<dbReference type="PANTHER" id="PTHR43550">
    <property type="entry name" value="3-KETODIHYDROSPHINGOSINE REDUCTASE"/>
    <property type="match status" value="1"/>
</dbReference>
<dbReference type="GO" id="GO:0030148">
    <property type="term" value="P:sphingolipid biosynthetic process"/>
    <property type="evidence" value="ECO:0007669"/>
    <property type="project" value="TreeGrafter"/>
</dbReference>
<evidence type="ECO:0000313" key="3">
    <source>
        <dbReference type="Proteomes" id="UP000789396"/>
    </source>
</evidence>
<reference evidence="2" key="1">
    <citation type="submission" date="2021-06" db="EMBL/GenBank/DDBJ databases">
        <authorList>
            <person name="Kallberg Y."/>
            <person name="Tangrot J."/>
            <person name="Rosling A."/>
        </authorList>
    </citation>
    <scope>NUCLEOTIDE SEQUENCE</scope>
    <source>
        <strain evidence="2">IN212</strain>
    </source>
</reference>
<evidence type="ECO:0000256" key="1">
    <source>
        <dbReference type="SAM" id="Phobius"/>
    </source>
</evidence>
<dbReference type="SUPFAM" id="SSF51735">
    <property type="entry name" value="NAD(P)-binding Rossmann-fold domains"/>
    <property type="match status" value="1"/>
</dbReference>
<dbReference type="InterPro" id="IPR002347">
    <property type="entry name" value="SDR_fam"/>
</dbReference>
<feature type="transmembrane region" description="Helical" evidence="1">
    <location>
        <begin position="20"/>
        <end position="41"/>
    </location>
</feature>
<evidence type="ECO:0000313" key="2">
    <source>
        <dbReference type="EMBL" id="CAG8584810.1"/>
    </source>
</evidence>
<keyword evidence="1" id="KW-0812">Transmembrane</keyword>
<protein>
    <submittedName>
        <fullName evidence="2">17874_t:CDS:1</fullName>
    </submittedName>
</protein>
<keyword evidence="3" id="KW-1185">Reference proteome</keyword>
<proteinExistence type="predicted"/>
<dbReference type="GO" id="GO:0047560">
    <property type="term" value="F:3-dehydrosphinganine reductase activity"/>
    <property type="evidence" value="ECO:0007669"/>
    <property type="project" value="TreeGrafter"/>
</dbReference>
<gene>
    <name evidence="2" type="ORF">RFULGI_LOCUS5995</name>
</gene>
<comment type="caution">
    <text evidence="2">The sequence shown here is derived from an EMBL/GenBank/DDBJ whole genome shotgun (WGS) entry which is preliminary data.</text>
</comment>
<keyword evidence="1" id="KW-1133">Transmembrane helix</keyword>
<dbReference type="Proteomes" id="UP000789396">
    <property type="component" value="Unassembled WGS sequence"/>
</dbReference>
<name>A0A9N9G6U5_9GLOM</name>
<feature type="transmembrane region" description="Helical" evidence="1">
    <location>
        <begin position="162"/>
        <end position="181"/>
    </location>
</feature>
<dbReference type="InterPro" id="IPR036291">
    <property type="entry name" value="NAD(P)-bd_dom_sf"/>
</dbReference>
<dbReference type="Gene3D" id="3.40.50.720">
    <property type="entry name" value="NAD(P)-binding Rossmann-like Domain"/>
    <property type="match status" value="2"/>
</dbReference>
<dbReference type="Pfam" id="PF00106">
    <property type="entry name" value="adh_short"/>
    <property type="match status" value="1"/>
</dbReference>
<sequence>MWSLIDYILQFTPYAELAGGLHPVASVIVTFLLLSVGYLMTNSLWSKIMGRNKFQPKGKHVYVTGGSKGLGKEFAKLVASKGAHVTICARNRDDLNRALEEIKDAAKAREDYETLKFNAVSADLSKYDDSIRALDEASSKHGGRVPDEAVKRMAQQGVKGKVVFVSSVMGLCGFMGFSSYAPTKHAIRDIEGDDKITPGEGAKALYKGNFFITSDIIGDAIRASTLADYPVAPADRQKLN</sequence>
<keyword evidence="1" id="KW-0472">Membrane</keyword>
<dbReference type="OrthoDB" id="10267115at2759"/>
<dbReference type="PRINTS" id="PR00081">
    <property type="entry name" value="GDHRDH"/>
</dbReference>
<organism evidence="2 3">
    <name type="scientific">Racocetra fulgida</name>
    <dbReference type="NCBI Taxonomy" id="60492"/>
    <lineage>
        <taxon>Eukaryota</taxon>
        <taxon>Fungi</taxon>
        <taxon>Fungi incertae sedis</taxon>
        <taxon>Mucoromycota</taxon>
        <taxon>Glomeromycotina</taxon>
        <taxon>Glomeromycetes</taxon>
        <taxon>Diversisporales</taxon>
        <taxon>Gigasporaceae</taxon>
        <taxon>Racocetra</taxon>
    </lineage>
</organism>
<dbReference type="PANTHER" id="PTHR43550:SF3">
    <property type="entry name" value="3-KETODIHYDROSPHINGOSINE REDUCTASE"/>
    <property type="match status" value="1"/>
</dbReference>
<accession>A0A9N9G6U5</accession>
<dbReference type="AlphaFoldDB" id="A0A9N9G6U5"/>
<dbReference type="EMBL" id="CAJVPZ010007317">
    <property type="protein sequence ID" value="CAG8584810.1"/>
    <property type="molecule type" value="Genomic_DNA"/>
</dbReference>
<dbReference type="GO" id="GO:0005789">
    <property type="term" value="C:endoplasmic reticulum membrane"/>
    <property type="evidence" value="ECO:0007669"/>
    <property type="project" value="TreeGrafter"/>
</dbReference>
<dbReference type="GO" id="GO:0006666">
    <property type="term" value="P:3-keto-sphinganine metabolic process"/>
    <property type="evidence" value="ECO:0007669"/>
    <property type="project" value="TreeGrafter"/>
</dbReference>